<dbReference type="AlphaFoldDB" id="A0A1B7KSB7"/>
<name>A0A1B7KSB7_PARTM</name>
<comment type="caution">
    <text evidence="1">The sequence shown here is derived from an EMBL/GenBank/DDBJ whole genome shotgun (WGS) entry which is preliminary data.</text>
</comment>
<dbReference type="EMBL" id="LXMA01000023">
    <property type="protein sequence ID" value="OAT72977.1"/>
    <property type="molecule type" value="Genomic_DNA"/>
</dbReference>
<evidence type="ECO:0000313" key="2">
    <source>
        <dbReference type="Proteomes" id="UP000078290"/>
    </source>
</evidence>
<evidence type="ECO:0000313" key="1">
    <source>
        <dbReference type="EMBL" id="OAT72977.1"/>
    </source>
</evidence>
<protein>
    <submittedName>
        <fullName evidence="1">Uncharacterized protein</fullName>
    </submittedName>
</protein>
<sequence length="65" mass="7594">MQPKSSTIASLRMVQLEKRIVLGWIGDQSFFNWSYLLLQMGVLEAWQLSLLESWECGRNSLEIMM</sequence>
<accession>A0A1B7KSB7</accession>
<dbReference type="Proteomes" id="UP000078290">
    <property type="component" value="Unassembled WGS sequence"/>
</dbReference>
<reference evidence="2" key="1">
    <citation type="submission" date="2016-05" db="EMBL/GenBank/DDBJ databases">
        <authorList>
            <person name="Wang W."/>
            <person name="Zhu L."/>
        </authorList>
    </citation>
    <scope>NUCLEOTIDE SEQUENCE [LARGE SCALE GENOMIC DNA]</scope>
    <source>
        <strain evidence="2">W-2</strain>
    </source>
</reference>
<organism evidence="1 2">
    <name type="scientific">Parageobacillus thermoglucosidasius</name>
    <name type="common">Geobacillus thermoglucosidasius</name>
    <dbReference type="NCBI Taxonomy" id="1426"/>
    <lineage>
        <taxon>Bacteria</taxon>
        <taxon>Bacillati</taxon>
        <taxon>Bacillota</taxon>
        <taxon>Bacilli</taxon>
        <taxon>Bacillales</taxon>
        <taxon>Anoxybacillaceae</taxon>
        <taxon>Parageobacillus</taxon>
    </lineage>
</organism>
<proteinExistence type="predicted"/>
<gene>
    <name evidence="1" type="ORF">A7K69_08615</name>
</gene>